<accession>A0A2S5GBC9</accession>
<dbReference type="InterPro" id="IPR011650">
    <property type="entry name" value="Peptidase_M20_dimer"/>
</dbReference>
<dbReference type="SUPFAM" id="SSF53187">
    <property type="entry name" value="Zn-dependent exopeptidases"/>
    <property type="match status" value="1"/>
</dbReference>
<dbReference type="Pfam" id="PF07687">
    <property type="entry name" value="M20_dimer"/>
    <property type="match status" value="1"/>
</dbReference>
<feature type="domain" description="Peptidase M20 dimerisation" evidence="2">
    <location>
        <begin position="171"/>
        <end position="261"/>
    </location>
</feature>
<dbReference type="GO" id="GO:0046872">
    <property type="term" value="F:metal ion binding"/>
    <property type="evidence" value="ECO:0007669"/>
    <property type="project" value="UniProtKB-KW"/>
</dbReference>
<keyword evidence="4" id="KW-1185">Reference proteome</keyword>
<dbReference type="Pfam" id="PF01546">
    <property type="entry name" value="Peptidase_M20"/>
    <property type="match status" value="1"/>
</dbReference>
<keyword evidence="1" id="KW-0464">Manganese</keyword>
<name>A0A2S5GBC9_9BACL</name>
<protein>
    <submittedName>
        <fullName evidence="3">Amidohydrolase</fullName>
    </submittedName>
</protein>
<keyword evidence="1" id="KW-0479">Metal-binding</keyword>
<comment type="caution">
    <text evidence="3">The sequence shown here is derived from an EMBL/GenBank/DDBJ whole genome shotgun (WGS) entry which is preliminary data.</text>
</comment>
<dbReference type="GO" id="GO:0016787">
    <property type="term" value="F:hydrolase activity"/>
    <property type="evidence" value="ECO:0007669"/>
    <property type="project" value="UniProtKB-KW"/>
</dbReference>
<gene>
    <name evidence="3" type="ORF">C4B60_12060</name>
</gene>
<evidence type="ECO:0000256" key="1">
    <source>
        <dbReference type="PIRSR" id="PIRSR005962-1"/>
    </source>
</evidence>
<dbReference type="InterPro" id="IPR017439">
    <property type="entry name" value="Amidohydrolase"/>
</dbReference>
<dbReference type="EMBL" id="PREZ01000004">
    <property type="protein sequence ID" value="PPA70306.1"/>
    <property type="molecule type" value="Genomic_DNA"/>
</dbReference>
<reference evidence="3 4" key="1">
    <citation type="submission" date="2018-02" db="EMBL/GenBank/DDBJ databases">
        <title>Jeotgalibacillus proteolyticum sp. nov. a protease producing bacterium isolated from ocean sediments of Laizhou Bay.</title>
        <authorList>
            <person name="Li Y."/>
        </authorList>
    </citation>
    <scope>NUCLEOTIDE SEQUENCE [LARGE SCALE GENOMIC DNA]</scope>
    <source>
        <strain evidence="3 4">22-7</strain>
    </source>
</reference>
<dbReference type="InterPro" id="IPR002933">
    <property type="entry name" value="Peptidase_M20"/>
</dbReference>
<sequence length="370" mass="40696">MKGEYSMELLEIFEKLHSIPEISWEEKNTTEYIEAFLKEHDIYVERFTDHTGLIAEVGSGKPVVGIRADINALFQELNGKMQANHSCGHDAHMTIAIGVLLNLKRIETSLQGTVRCLFQPAEEQGNGSLSVVKTGFVDDMDYLFGVHLRPKDELEIGKAAPSLRHGAAIFYKGKIIGDDAHGARPQCTVNAIDIGMALNSYINQLSLSPMLPHSIKMTRFSAGSKNPNIIPGSAEFSLDLRAQTNHGLTSLKELAQKKLDSIETLYGVKIEGSWIDYTPGAEVSREAEEILSAAIREIRGEENLAEPITTPGSDDFHFYTIERTNLKAAMLALGADLTPGLHHPSMTFDQSCLLHGVDILTDAVKRALNQ</sequence>
<feature type="binding site" evidence="1">
    <location>
        <position position="89"/>
    </location>
    <ligand>
        <name>Mn(2+)</name>
        <dbReference type="ChEBI" id="CHEBI:29035"/>
        <label>2</label>
    </ligand>
</feature>
<dbReference type="Gene3D" id="3.30.70.360">
    <property type="match status" value="1"/>
</dbReference>
<evidence type="ECO:0000313" key="3">
    <source>
        <dbReference type="EMBL" id="PPA70306.1"/>
    </source>
</evidence>
<keyword evidence="3" id="KW-0378">Hydrolase</keyword>
<feature type="binding site" evidence="1">
    <location>
        <position position="87"/>
    </location>
    <ligand>
        <name>Mn(2+)</name>
        <dbReference type="ChEBI" id="CHEBI:29035"/>
        <label>2</label>
    </ligand>
</feature>
<organism evidence="3 4">
    <name type="scientific">Jeotgalibacillus proteolyticus</name>
    <dbReference type="NCBI Taxonomy" id="2082395"/>
    <lineage>
        <taxon>Bacteria</taxon>
        <taxon>Bacillati</taxon>
        <taxon>Bacillota</taxon>
        <taxon>Bacilli</taxon>
        <taxon>Bacillales</taxon>
        <taxon>Caryophanaceae</taxon>
        <taxon>Jeotgalibacillus</taxon>
    </lineage>
</organism>
<dbReference type="InterPro" id="IPR036264">
    <property type="entry name" value="Bact_exopeptidase_dim_dom"/>
</dbReference>
<dbReference type="Gene3D" id="3.40.630.10">
    <property type="entry name" value="Zn peptidases"/>
    <property type="match status" value="1"/>
</dbReference>
<feature type="binding site" evidence="1">
    <location>
        <position position="123"/>
    </location>
    <ligand>
        <name>Mn(2+)</name>
        <dbReference type="ChEBI" id="CHEBI:29035"/>
        <label>2</label>
    </ligand>
</feature>
<dbReference type="PANTHER" id="PTHR11014">
    <property type="entry name" value="PEPTIDASE M20 FAMILY MEMBER"/>
    <property type="match status" value="1"/>
</dbReference>
<feature type="binding site" evidence="1">
    <location>
        <position position="147"/>
    </location>
    <ligand>
        <name>Mn(2+)</name>
        <dbReference type="ChEBI" id="CHEBI:29035"/>
        <label>2</label>
    </ligand>
</feature>
<dbReference type="OrthoDB" id="2416606at2"/>
<dbReference type="SUPFAM" id="SSF55031">
    <property type="entry name" value="Bacterial exopeptidase dimerisation domain"/>
    <property type="match status" value="1"/>
</dbReference>
<evidence type="ECO:0000313" key="4">
    <source>
        <dbReference type="Proteomes" id="UP000239047"/>
    </source>
</evidence>
<evidence type="ECO:0000259" key="2">
    <source>
        <dbReference type="Pfam" id="PF07687"/>
    </source>
</evidence>
<dbReference type="PIRSF" id="PIRSF005962">
    <property type="entry name" value="Pept_M20D_amidohydro"/>
    <property type="match status" value="1"/>
</dbReference>
<comment type="cofactor">
    <cofactor evidence="1">
        <name>Mn(2+)</name>
        <dbReference type="ChEBI" id="CHEBI:29035"/>
    </cofactor>
    <text evidence="1">The Mn(2+) ion enhances activity.</text>
</comment>
<dbReference type="NCBIfam" id="TIGR01891">
    <property type="entry name" value="amidohydrolases"/>
    <property type="match status" value="1"/>
</dbReference>
<dbReference type="PANTHER" id="PTHR11014:SF122">
    <property type="entry name" value="AMIDOHYDROLASE AMHX"/>
    <property type="match status" value="1"/>
</dbReference>
<dbReference type="Proteomes" id="UP000239047">
    <property type="component" value="Unassembled WGS sequence"/>
</dbReference>
<proteinExistence type="predicted"/>
<feature type="binding site" evidence="1">
    <location>
        <position position="342"/>
    </location>
    <ligand>
        <name>Mn(2+)</name>
        <dbReference type="ChEBI" id="CHEBI:29035"/>
        <label>2</label>
    </ligand>
</feature>
<dbReference type="AlphaFoldDB" id="A0A2S5GBC9"/>